<keyword evidence="4" id="KW-0010">Activator</keyword>
<dbReference type="SUPFAM" id="SSF47454">
    <property type="entry name" value="A DNA-binding domain in eukaryotic transcription factors"/>
    <property type="match status" value="1"/>
</dbReference>
<feature type="compositionally biased region" description="Basic and acidic residues" evidence="7">
    <location>
        <begin position="581"/>
        <end position="593"/>
    </location>
</feature>
<organism evidence="9 10">
    <name type="scientific">Albula goreensis</name>
    <dbReference type="NCBI Taxonomy" id="1534307"/>
    <lineage>
        <taxon>Eukaryota</taxon>
        <taxon>Metazoa</taxon>
        <taxon>Chordata</taxon>
        <taxon>Craniata</taxon>
        <taxon>Vertebrata</taxon>
        <taxon>Euteleostomi</taxon>
        <taxon>Actinopterygii</taxon>
        <taxon>Neopterygii</taxon>
        <taxon>Teleostei</taxon>
        <taxon>Albuliformes</taxon>
        <taxon>Albulidae</taxon>
        <taxon>Albula</taxon>
    </lineage>
</organism>
<keyword evidence="10" id="KW-1185">Reference proteome</keyword>
<feature type="region of interest" description="Disordered" evidence="7">
    <location>
        <begin position="113"/>
        <end position="179"/>
    </location>
</feature>
<dbReference type="GO" id="GO:0005634">
    <property type="term" value="C:nucleus"/>
    <property type="evidence" value="ECO:0007669"/>
    <property type="project" value="TreeGrafter"/>
</dbReference>
<dbReference type="SMART" id="SM00338">
    <property type="entry name" value="BRLZ"/>
    <property type="match status" value="1"/>
</dbReference>
<evidence type="ECO:0000256" key="5">
    <source>
        <dbReference type="ARBA" id="ARBA00023163"/>
    </source>
</evidence>
<keyword evidence="6" id="KW-0539">Nucleus</keyword>
<gene>
    <name evidence="9" type="ORF">AGOR_G00045330</name>
</gene>
<keyword evidence="3" id="KW-0238">DNA-binding</keyword>
<dbReference type="GO" id="GO:0000978">
    <property type="term" value="F:RNA polymerase II cis-regulatory region sequence-specific DNA binding"/>
    <property type="evidence" value="ECO:0007669"/>
    <property type="project" value="InterPro"/>
</dbReference>
<name>A0A8T3DZK8_9TELE</name>
<dbReference type="GO" id="GO:0000981">
    <property type="term" value="F:DNA-binding transcription factor activity, RNA polymerase II-specific"/>
    <property type="evidence" value="ECO:0007669"/>
    <property type="project" value="TreeGrafter"/>
</dbReference>
<dbReference type="Gene3D" id="1.10.880.10">
    <property type="entry name" value="Transcription factor, Skn-1-like, DNA-binding domain"/>
    <property type="match status" value="1"/>
</dbReference>
<keyword evidence="5" id="KW-0804">Transcription</keyword>
<evidence type="ECO:0000256" key="1">
    <source>
        <dbReference type="ARBA" id="ARBA00008157"/>
    </source>
</evidence>
<proteinExistence type="inferred from homology"/>
<feature type="compositionally biased region" description="Basic residues" evidence="7">
    <location>
        <begin position="598"/>
        <end position="607"/>
    </location>
</feature>
<dbReference type="EMBL" id="JAERUA010000003">
    <property type="protein sequence ID" value="KAI1902493.1"/>
    <property type="molecule type" value="Genomic_DNA"/>
</dbReference>
<dbReference type="InterPro" id="IPR008917">
    <property type="entry name" value="TF_DNA-bd_sf"/>
</dbReference>
<reference evidence="9" key="1">
    <citation type="submission" date="2021-01" db="EMBL/GenBank/DDBJ databases">
        <authorList>
            <person name="Zahm M."/>
            <person name="Roques C."/>
            <person name="Cabau C."/>
            <person name="Klopp C."/>
            <person name="Donnadieu C."/>
            <person name="Jouanno E."/>
            <person name="Lampietro C."/>
            <person name="Louis A."/>
            <person name="Herpin A."/>
            <person name="Echchiki A."/>
            <person name="Berthelot C."/>
            <person name="Parey E."/>
            <person name="Roest-Crollius H."/>
            <person name="Braasch I."/>
            <person name="Postlethwait J."/>
            <person name="Bobe J."/>
            <person name="Montfort J."/>
            <person name="Bouchez O."/>
            <person name="Begum T."/>
            <person name="Mejri S."/>
            <person name="Adams A."/>
            <person name="Chen W.-J."/>
            <person name="Guiguen Y."/>
        </authorList>
    </citation>
    <scope>NUCLEOTIDE SEQUENCE</scope>
    <source>
        <tissue evidence="9">Blood</tissue>
    </source>
</reference>
<feature type="compositionally biased region" description="Low complexity" evidence="7">
    <location>
        <begin position="342"/>
        <end position="363"/>
    </location>
</feature>
<feature type="region of interest" description="Disordered" evidence="7">
    <location>
        <begin position="336"/>
        <end position="370"/>
    </location>
</feature>
<dbReference type="InterPro" id="IPR047167">
    <property type="entry name" value="NFE2-like"/>
</dbReference>
<dbReference type="PROSITE" id="PS50217">
    <property type="entry name" value="BZIP"/>
    <property type="match status" value="1"/>
</dbReference>
<evidence type="ECO:0000313" key="9">
    <source>
        <dbReference type="EMBL" id="KAI1902493.1"/>
    </source>
</evidence>
<dbReference type="InterPro" id="IPR004827">
    <property type="entry name" value="bZIP"/>
</dbReference>
<feature type="domain" description="BZIP" evidence="8">
    <location>
        <begin position="490"/>
        <end position="553"/>
    </location>
</feature>
<dbReference type="PANTHER" id="PTHR24411">
    <property type="entry name" value="NUCLEAR FACTOR ERYTHROID 2-RELATED FACTOR"/>
    <property type="match status" value="1"/>
</dbReference>
<evidence type="ECO:0000313" key="10">
    <source>
        <dbReference type="Proteomes" id="UP000829720"/>
    </source>
</evidence>
<sequence>MQRMKKYFTEGLIQFAILLSLIGVRVDVDTYLNGYLSPLLETDLGPSSAYIQTPFHNLRDTLDGYSLHPKCPDLDSYFASRRLLDEVRTLGSPRFPTQLSAWLVHLVPATEPDTTGAQTSSNGSGTALSDNVIDSGGDGPLNDVEQDDSCTVYLRSPSAAPENDTRPCPSEASKEDGETMLWRRGQDVPMAMEGGSPTCRDTPLGLDYSHALGTEGFHGNGLCRDMDQRWQDFLSLPGLDDLDLGVDITSAISQDVSLQDAMVTEGGASRAETQRGVGGTGARRLFRMESSDSSHWAGPLDASGPGSSSGFLDEAVFEQINLLGLGLGGVAGLEEAGRDSDSGLSLGSGSRSPSFSEASSSGGRCEGAVGYSSESELSCSAKGRGLAAAAAMATMDTLSPMEWVESVRHDHTYPAPLQNGMGNPIQVKEEPLSEEDDDSDEEEEEELSRDERRARALSIPLSVQEIVGMPVEDFLSLLGGQDLTAPQVTLLRDIRRRGKNKLAARNCRRRKLEAIGRLEGEVEWLERRREQLQREQAQGAKAQAGLLQRLQRLSDRILSQLRLCPSRYALDCTPDGTVSVRSRDPTHRREPRPPPHPRCQKKKDKKH</sequence>
<dbReference type="Proteomes" id="UP000829720">
    <property type="component" value="Unassembled WGS sequence"/>
</dbReference>
<evidence type="ECO:0000256" key="4">
    <source>
        <dbReference type="ARBA" id="ARBA00023159"/>
    </source>
</evidence>
<dbReference type="PANTHER" id="PTHR24411:SF8">
    <property type="entry name" value="NUCLEAR FACTOR ERYTHROID 2-RELATED FACTOR 3"/>
    <property type="match status" value="1"/>
</dbReference>
<comment type="caution">
    <text evidence="9">The sequence shown here is derived from an EMBL/GenBank/DDBJ whole genome shotgun (WGS) entry which is preliminary data.</text>
</comment>
<protein>
    <recommendedName>
        <fullName evidence="8">BZIP domain-containing protein</fullName>
    </recommendedName>
</protein>
<evidence type="ECO:0000256" key="7">
    <source>
        <dbReference type="SAM" id="MobiDB-lite"/>
    </source>
</evidence>
<feature type="region of interest" description="Disordered" evidence="7">
    <location>
        <begin position="574"/>
        <end position="607"/>
    </location>
</feature>
<evidence type="ECO:0000259" key="8">
    <source>
        <dbReference type="PROSITE" id="PS50217"/>
    </source>
</evidence>
<dbReference type="InterPro" id="IPR004826">
    <property type="entry name" value="bZIP_Maf"/>
</dbReference>
<accession>A0A8T3DZK8</accession>
<dbReference type="AlphaFoldDB" id="A0A8T3DZK8"/>
<feature type="compositionally biased region" description="Polar residues" evidence="7">
    <location>
        <begin position="113"/>
        <end position="129"/>
    </location>
</feature>
<evidence type="ECO:0000256" key="6">
    <source>
        <dbReference type="ARBA" id="ARBA00023242"/>
    </source>
</evidence>
<feature type="compositionally biased region" description="Acidic residues" evidence="7">
    <location>
        <begin position="432"/>
        <end position="448"/>
    </location>
</feature>
<evidence type="ECO:0000256" key="3">
    <source>
        <dbReference type="ARBA" id="ARBA00023125"/>
    </source>
</evidence>
<evidence type="ECO:0000256" key="2">
    <source>
        <dbReference type="ARBA" id="ARBA00023015"/>
    </source>
</evidence>
<feature type="region of interest" description="Disordered" evidence="7">
    <location>
        <begin position="412"/>
        <end position="453"/>
    </location>
</feature>
<dbReference type="OrthoDB" id="7458135at2759"/>
<dbReference type="PROSITE" id="PS00036">
    <property type="entry name" value="BZIP_BASIC"/>
    <property type="match status" value="1"/>
</dbReference>
<dbReference type="Pfam" id="PF03131">
    <property type="entry name" value="bZIP_Maf"/>
    <property type="match status" value="1"/>
</dbReference>
<keyword evidence="2" id="KW-0805">Transcription regulation</keyword>
<comment type="similarity">
    <text evidence="1">Belongs to the bZIP family. CNC subfamily.</text>
</comment>